<proteinExistence type="predicted"/>
<name>A0ABZ3EAQ8_9GAMM</name>
<organism evidence="2 3">
    <name type="scientific">Marinobacter alkaliphilus</name>
    <dbReference type="NCBI Taxonomy" id="254719"/>
    <lineage>
        <taxon>Bacteria</taxon>
        <taxon>Pseudomonadati</taxon>
        <taxon>Pseudomonadota</taxon>
        <taxon>Gammaproteobacteria</taxon>
        <taxon>Pseudomonadales</taxon>
        <taxon>Marinobacteraceae</taxon>
        <taxon>Marinobacter</taxon>
    </lineage>
</organism>
<evidence type="ECO:0000313" key="2">
    <source>
        <dbReference type="EMBL" id="XAF56115.1"/>
    </source>
</evidence>
<evidence type="ECO:0000259" key="1">
    <source>
        <dbReference type="Pfam" id="PF13701"/>
    </source>
</evidence>
<accession>A0ABZ3EAQ8</accession>
<reference evidence="2 3" key="1">
    <citation type="submission" date="2024-04" db="EMBL/GenBank/DDBJ databases">
        <title>Marinobacter sp. SBY-1.</title>
        <authorList>
            <person name="Pan C."/>
        </authorList>
    </citation>
    <scope>NUCLEOTIDE SEQUENCE [LARGE SCALE GENOMIC DNA]</scope>
    <source>
        <strain evidence="2 3">SBY-1</strain>
        <plasmid evidence="2 3">unnamed1</plasmid>
    </source>
</reference>
<protein>
    <submittedName>
        <fullName evidence="2">IS1380 family transposase</fullName>
    </submittedName>
</protein>
<dbReference type="InterPro" id="IPR047960">
    <property type="entry name" value="Transpos_IS1380"/>
</dbReference>
<dbReference type="Pfam" id="PF13701">
    <property type="entry name" value="DDE_Tnp_1_4"/>
    <property type="match status" value="1"/>
</dbReference>
<dbReference type="EMBL" id="CP152381">
    <property type="protein sequence ID" value="XAF56115.1"/>
    <property type="molecule type" value="Genomic_DNA"/>
</dbReference>
<feature type="domain" description="Transposase DDE" evidence="1">
    <location>
        <begin position="27"/>
        <end position="449"/>
    </location>
</feature>
<keyword evidence="3" id="KW-1185">Reference proteome</keyword>
<keyword evidence="2" id="KW-0614">Plasmid</keyword>
<dbReference type="Proteomes" id="UP001445268">
    <property type="component" value="Plasmid unnamed1"/>
</dbReference>
<gene>
    <name evidence="2" type="ORF">AAGT77_19510</name>
</gene>
<dbReference type="RefSeq" id="WP_126813341.1">
    <property type="nucleotide sequence ID" value="NZ_CP152381.1"/>
</dbReference>
<evidence type="ECO:0000313" key="3">
    <source>
        <dbReference type="Proteomes" id="UP001445268"/>
    </source>
</evidence>
<sequence>MLWFQEPNQSTKHQQPLSKKVPEKLTFSPLSRRQIEADFSGGHITSDAGLLLLREVDKQHRLTQRLASVLNDPRNPELVRHKLETMTRQRVFGVAAGYEDLNDHEALRFGQALQTATGEDAILAGKSTLCRMEQRVDRQAVVKAHELLWHHFIEQHETPPKEIVLDFDGTDVPVHGDQPGKFFNAYYDHHCYFPLYVFCGRHLLVSYLRTSNRSDSRHSWAILALMVKFIRQYWPDTRIVFRGDSGFYRPRLLSWCDRNKVDYLVGISKNSRLLKEVDAPSMLVRKAHNELGEKVSATYRFQYQARTWKHPRWVIARLEEGELGANPRFIISSRYDDGVKLYYEQYCARGDMENRIKDQQLCLFADRTSSTQWWTNQWRLLLSGFAYTLFERLRAHLKKTPFERMSASNLRLKLIKIGAVIIRNTRRIRVLMSDAYPYKDELSDLVRRLVPG</sequence>
<dbReference type="InterPro" id="IPR025668">
    <property type="entry name" value="Tnp_DDE_dom"/>
</dbReference>
<dbReference type="NCBIfam" id="NF033539">
    <property type="entry name" value="transpos_IS1380"/>
    <property type="match status" value="1"/>
</dbReference>
<geneLocation type="plasmid" evidence="2 3">
    <name>unnamed1</name>
</geneLocation>